<name>A0A395JNM2_9GAMM</name>
<dbReference type="RefSeq" id="WP_113953978.1">
    <property type="nucleotide sequence ID" value="NZ_QNRT01000002.1"/>
</dbReference>
<proteinExistence type="predicted"/>
<sequence>MNRLFYLLILMVSFSNNLLAAGESVLGEWETTDQYGYGYMIIESEKKGKIVFYGTFSANEFIEVELTDFEKTEDGFDLKMELKDDLSTIISGTGSYSDHMLCLKVNRPEEPNLMCFMRPERVNLLREKAINEHEKTQ</sequence>
<dbReference type="EMBL" id="QNRT01000002">
    <property type="protein sequence ID" value="RBP51188.1"/>
    <property type="molecule type" value="Genomic_DNA"/>
</dbReference>
<dbReference type="Proteomes" id="UP000253083">
    <property type="component" value="Unassembled WGS sequence"/>
</dbReference>
<gene>
    <name evidence="2" type="ORF">DFR28_102607</name>
</gene>
<evidence type="ECO:0008006" key="4">
    <source>
        <dbReference type="Google" id="ProtNLM"/>
    </source>
</evidence>
<keyword evidence="3" id="KW-1185">Reference proteome</keyword>
<dbReference type="InParanoid" id="A0A395JNM2"/>
<evidence type="ECO:0000313" key="2">
    <source>
        <dbReference type="EMBL" id="RBP51188.1"/>
    </source>
</evidence>
<evidence type="ECO:0000256" key="1">
    <source>
        <dbReference type="SAM" id="SignalP"/>
    </source>
</evidence>
<comment type="caution">
    <text evidence="2">The sequence shown here is derived from an EMBL/GenBank/DDBJ whole genome shotgun (WGS) entry which is preliminary data.</text>
</comment>
<feature type="chain" id="PRO_5017448092" description="DUF2147 domain-containing protein" evidence="1">
    <location>
        <begin position="21"/>
        <end position="137"/>
    </location>
</feature>
<protein>
    <recommendedName>
        <fullName evidence="4">DUF2147 domain-containing protein</fullName>
    </recommendedName>
</protein>
<keyword evidence="1" id="KW-0732">Signal</keyword>
<accession>A0A395JNM2</accession>
<reference evidence="2 3" key="1">
    <citation type="submission" date="2018-06" db="EMBL/GenBank/DDBJ databases">
        <title>Genomic Encyclopedia of Type Strains, Phase IV (KMG-IV): sequencing the most valuable type-strain genomes for metagenomic binning, comparative biology and taxonomic classification.</title>
        <authorList>
            <person name="Goeker M."/>
        </authorList>
    </citation>
    <scope>NUCLEOTIDE SEQUENCE [LARGE SCALE GENOMIC DNA]</scope>
    <source>
        <strain evidence="2 3">DSM 24032</strain>
    </source>
</reference>
<organism evidence="2 3">
    <name type="scientific">Arenicella xantha</name>
    <dbReference type="NCBI Taxonomy" id="644221"/>
    <lineage>
        <taxon>Bacteria</taxon>
        <taxon>Pseudomonadati</taxon>
        <taxon>Pseudomonadota</taxon>
        <taxon>Gammaproteobacteria</taxon>
        <taxon>Arenicellales</taxon>
        <taxon>Arenicellaceae</taxon>
        <taxon>Arenicella</taxon>
    </lineage>
</organism>
<feature type="signal peptide" evidence="1">
    <location>
        <begin position="1"/>
        <end position="20"/>
    </location>
</feature>
<dbReference type="AlphaFoldDB" id="A0A395JNM2"/>
<evidence type="ECO:0000313" key="3">
    <source>
        <dbReference type="Proteomes" id="UP000253083"/>
    </source>
</evidence>